<evidence type="ECO:0000313" key="2">
    <source>
        <dbReference type="Proteomes" id="UP001164539"/>
    </source>
</evidence>
<keyword evidence="2" id="KW-1185">Reference proteome</keyword>
<protein>
    <submittedName>
        <fullName evidence="1">Glutathione S-transferase</fullName>
    </submittedName>
</protein>
<evidence type="ECO:0000313" key="1">
    <source>
        <dbReference type="EMBL" id="KAJ4726599.1"/>
    </source>
</evidence>
<name>A0ACC1YU78_MELAZ</name>
<accession>A0ACC1YU78</accession>
<dbReference type="Proteomes" id="UP001164539">
    <property type="component" value="Chromosome 2"/>
</dbReference>
<organism evidence="1 2">
    <name type="scientific">Melia azedarach</name>
    <name type="common">Chinaberry tree</name>
    <dbReference type="NCBI Taxonomy" id="155640"/>
    <lineage>
        <taxon>Eukaryota</taxon>
        <taxon>Viridiplantae</taxon>
        <taxon>Streptophyta</taxon>
        <taxon>Embryophyta</taxon>
        <taxon>Tracheophyta</taxon>
        <taxon>Spermatophyta</taxon>
        <taxon>Magnoliopsida</taxon>
        <taxon>eudicotyledons</taxon>
        <taxon>Gunneridae</taxon>
        <taxon>Pentapetalae</taxon>
        <taxon>rosids</taxon>
        <taxon>malvids</taxon>
        <taxon>Sapindales</taxon>
        <taxon>Meliaceae</taxon>
        <taxon>Melia</taxon>
    </lineage>
</organism>
<sequence length="146" mass="16643">MKFGITNLHCCLLILTSELKARFWGDYIDKKIYPNGSKLWLSGDDEVRKSGVREMMESFKVLEAELGDKSYFGGETFGFVDVALIPFYSYFYTFEMLGNLSVEAQCPKLVTWGKRCMQEPSVAKTLCDPSYTYQGCLGIKKMLGFM</sequence>
<reference evidence="1 2" key="1">
    <citation type="journal article" date="2023" name="Science">
        <title>Complex scaffold remodeling in plant triterpene biosynthesis.</title>
        <authorList>
            <person name="De La Pena R."/>
            <person name="Hodgson H."/>
            <person name="Liu J.C."/>
            <person name="Stephenson M.J."/>
            <person name="Martin A.C."/>
            <person name="Owen C."/>
            <person name="Harkess A."/>
            <person name="Leebens-Mack J."/>
            <person name="Jimenez L.E."/>
            <person name="Osbourn A."/>
            <person name="Sattely E.S."/>
        </authorList>
    </citation>
    <scope>NUCLEOTIDE SEQUENCE [LARGE SCALE GENOMIC DNA]</scope>
    <source>
        <strain evidence="2">cv. JPN11</strain>
        <tissue evidence="1">Leaf</tissue>
    </source>
</reference>
<comment type="caution">
    <text evidence="1">The sequence shown here is derived from an EMBL/GenBank/DDBJ whole genome shotgun (WGS) entry which is preliminary data.</text>
</comment>
<proteinExistence type="predicted"/>
<gene>
    <name evidence="1" type="ORF">OWV82_005283</name>
</gene>
<dbReference type="EMBL" id="CM051395">
    <property type="protein sequence ID" value="KAJ4726599.1"/>
    <property type="molecule type" value="Genomic_DNA"/>
</dbReference>